<accession>A0A923S6Q9</accession>
<evidence type="ECO:0000259" key="1">
    <source>
        <dbReference type="Pfam" id="PF13470"/>
    </source>
</evidence>
<proteinExistence type="predicted"/>
<sequence length="138" mass="14956">MRVFLDANILFSAAKSDGAIRQLIKLMLEDGHAVVVDEFVLHEARRNLGNKAGAEGLEALHKLESVFVIGATRPVLSAEWLQWLPEKDRPVLAAAVALKCEVLVTGDRKHFGQAYGKSYHGVKVLSAAMAALSIVGPR</sequence>
<dbReference type="InterPro" id="IPR029060">
    <property type="entry name" value="PIN-like_dom_sf"/>
</dbReference>
<evidence type="ECO:0000313" key="3">
    <source>
        <dbReference type="Proteomes" id="UP000596827"/>
    </source>
</evidence>
<dbReference type="CDD" id="cd09854">
    <property type="entry name" value="PIN_VapC-like"/>
    <property type="match status" value="1"/>
</dbReference>
<name>A0A923S6Q9_9BURK</name>
<organism evidence="2 3">
    <name type="scientific">Ramlibacter albus</name>
    <dbReference type="NCBI Taxonomy" id="2079448"/>
    <lineage>
        <taxon>Bacteria</taxon>
        <taxon>Pseudomonadati</taxon>
        <taxon>Pseudomonadota</taxon>
        <taxon>Betaproteobacteria</taxon>
        <taxon>Burkholderiales</taxon>
        <taxon>Comamonadaceae</taxon>
        <taxon>Ramlibacter</taxon>
    </lineage>
</organism>
<dbReference type="RefSeq" id="WP_187082874.1">
    <property type="nucleotide sequence ID" value="NZ_JACORU010000006.1"/>
</dbReference>
<gene>
    <name evidence="2" type="ORF">H8R02_18175</name>
</gene>
<feature type="domain" description="PIN" evidence="1">
    <location>
        <begin position="2"/>
        <end position="109"/>
    </location>
</feature>
<dbReference type="SUPFAM" id="SSF88723">
    <property type="entry name" value="PIN domain-like"/>
    <property type="match status" value="1"/>
</dbReference>
<dbReference type="Gene3D" id="3.40.50.1010">
    <property type="entry name" value="5'-nuclease"/>
    <property type="match status" value="1"/>
</dbReference>
<dbReference type="Proteomes" id="UP000596827">
    <property type="component" value="Unassembled WGS sequence"/>
</dbReference>
<protein>
    <submittedName>
        <fullName evidence="2">PIN domain-containing protein</fullName>
    </submittedName>
</protein>
<dbReference type="InterPro" id="IPR002716">
    <property type="entry name" value="PIN_dom"/>
</dbReference>
<reference evidence="2" key="1">
    <citation type="submission" date="2020-08" db="EMBL/GenBank/DDBJ databases">
        <title>Ramlibacter sp. GTP1 16S ribosomal RNA gene genome sequencing and assembly.</title>
        <authorList>
            <person name="Kang M."/>
        </authorList>
    </citation>
    <scope>NUCLEOTIDE SEQUENCE</scope>
    <source>
        <strain evidence="2">GTP1</strain>
    </source>
</reference>
<dbReference type="EMBL" id="JACORU010000006">
    <property type="protein sequence ID" value="MBC5766402.1"/>
    <property type="molecule type" value="Genomic_DNA"/>
</dbReference>
<keyword evidence="3" id="KW-1185">Reference proteome</keyword>
<dbReference type="Pfam" id="PF13470">
    <property type="entry name" value="PIN_3"/>
    <property type="match status" value="1"/>
</dbReference>
<dbReference type="AlphaFoldDB" id="A0A923S6Q9"/>
<comment type="caution">
    <text evidence="2">The sequence shown here is derived from an EMBL/GenBank/DDBJ whole genome shotgun (WGS) entry which is preliminary data.</text>
</comment>
<evidence type="ECO:0000313" key="2">
    <source>
        <dbReference type="EMBL" id="MBC5766402.1"/>
    </source>
</evidence>